<organism evidence="2 3">
    <name type="scientific">Inhella gelatinilytica</name>
    <dbReference type="NCBI Taxonomy" id="2795030"/>
    <lineage>
        <taxon>Bacteria</taxon>
        <taxon>Pseudomonadati</taxon>
        <taxon>Pseudomonadota</taxon>
        <taxon>Betaproteobacteria</taxon>
        <taxon>Burkholderiales</taxon>
        <taxon>Sphaerotilaceae</taxon>
        <taxon>Inhella</taxon>
    </lineage>
</organism>
<protein>
    <recommendedName>
        <fullName evidence="4">Primosomal protein N' (Replication factor Y)-superfamily II helicase</fullName>
    </recommendedName>
</protein>
<dbReference type="EMBL" id="JAEDAL010000003">
    <property type="protein sequence ID" value="MBH9553031.1"/>
    <property type="molecule type" value="Genomic_DNA"/>
</dbReference>
<reference evidence="2" key="1">
    <citation type="submission" date="2020-12" db="EMBL/GenBank/DDBJ databases">
        <title>The genome sequence of Inhella sp. 4Y17.</title>
        <authorList>
            <person name="Liu Y."/>
        </authorList>
    </citation>
    <scope>NUCLEOTIDE SEQUENCE</scope>
    <source>
        <strain evidence="2">4Y10</strain>
    </source>
</reference>
<accession>A0A931IWU7</accession>
<evidence type="ECO:0000313" key="3">
    <source>
        <dbReference type="Proteomes" id="UP000620139"/>
    </source>
</evidence>
<evidence type="ECO:0008006" key="4">
    <source>
        <dbReference type="Google" id="ProtNLM"/>
    </source>
</evidence>
<keyword evidence="1" id="KW-0472">Membrane</keyword>
<evidence type="ECO:0000313" key="2">
    <source>
        <dbReference type="EMBL" id="MBH9553031.1"/>
    </source>
</evidence>
<keyword evidence="1" id="KW-1133">Transmembrane helix</keyword>
<name>A0A931IWU7_9BURK</name>
<gene>
    <name evidence="2" type="ORF">I7X43_09195</name>
</gene>
<sequence length="287" mass="32002">MSCHQCGAQTELPAHQVQAPCPFCATPLRLGDAERRRLIRPSGQLPFALDAPAARERFRAWLRGLWFAPNALRRLVRDTEALQGVYLPAWTFDARAVVRYQGERGDRREARAGDPAHSVQQGHVMDWRAVGGHFELRLDDELIPASHSLPALGEGALQGVNLSALEPCSEALSAGFIVEAYQVDLPDAWARVQQVWAPRVEAEVRRDIGGDEQRITAVDCEYREPHYRHVLLPAWLASYRWNGRSWPVVVNGQTGRVEGARPWSIWKLGFAALALLGLLLLGWAEGV</sequence>
<dbReference type="AlphaFoldDB" id="A0A931IWU7"/>
<comment type="caution">
    <text evidence="2">The sequence shown here is derived from an EMBL/GenBank/DDBJ whole genome shotgun (WGS) entry which is preliminary data.</text>
</comment>
<keyword evidence="1" id="KW-0812">Transmembrane</keyword>
<dbReference type="Proteomes" id="UP000620139">
    <property type="component" value="Unassembled WGS sequence"/>
</dbReference>
<feature type="transmembrane region" description="Helical" evidence="1">
    <location>
        <begin position="265"/>
        <end position="284"/>
    </location>
</feature>
<proteinExistence type="predicted"/>
<keyword evidence="3" id="KW-1185">Reference proteome</keyword>
<evidence type="ECO:0000256" key="1">
    <source>
        <dbReference type="SAM" id="Phobius"/>
    </source>
</evidence>